<proteinExistence type="predicted"/>
<accession>A0A9D2KCT2</accession>
<evidence type="ECO:0000313" key="2">
    <source>
        <dbReference type="EMBL" id="HIZ89303.1"/>
    </source>
</evidence>
<feature type="chain" id="PRO_5039381077" evidence="1">
    <location>
        <begin position="22"/>
        <end position="324"/>
    </location>
</feature>
<dbReference type="AlphaFoldDB" id="A0A9D2KCT2"/>
<sequence length="324" mass="36565">MKKYLLIITAIFLLTANMLYAQQRQMQPMNIKIGTSDKTGGLYPIGISIAKVLNINSKIHKLNPDVVATPGAVYNIDSVISGELNFGIVENDAQYRAYKGLGEWEGTPQYDLRAIISLAPEIMQLIVSEKSKIKTLMDLKDKHINLGQPGETAYYNSQLILNSYGHDNYTVYYDNISTSLKDTITMLQDGRLDGFFINSFVPLYLIKQLSETSHIRFVDITSANKLLLQYPDYKITTLKKSEYPKAYNPNDTYTLSVMTSIVTSSKTSNYAAYIMAKEIVENLNILKTLHPALKNLDIKEMLKYNTAPIHPGAMRYYVDKGLLN</sequence>
<dbReference type="PANTHER" id="PTHR42941:SF1">
    <property type="entry name" value="SLL1037 PROTEIN"/>
    <property type="match status" value="1"/>
</dbReference>
<dbReference type="SUPFAM" id="SSF53850">
    <property type="entry name" value="Periplasmic binding protein-like II"/>
    <property type="match status" value="1"/>
</dbReference>
<evidence type="ECO:0000256" key="1">
    <source>
        <dbReference type="SAM" id="SignalP"/>
    </source>
</evidence>
<gene>
    <name evidence="2" type="ORF">H9804_05100</name>
</gene>
<name>A0A9D2KCT2_9BACT</name>
<reference evidence="2" key="1">
    <citation type="journal article" date="2021" name="PeerJ">
        <title>Extensive microbial diversity within the chicken gut microbiome revealed by metagenomics and culture.</title>
        <authorList>
            <person name="Gilroy R."/>
            <person name="Ravi A."/>
            <person name="Getino M."/>
            <person name="Pursley I."/>
            <person name="Horton D.L."/>
            <person name="Alikhan N.F."/>
            <person name="Baker D."/>
            <person name="Gharbi K."/>
            <person name="Hall N."/>
            <person name="Watson M."/>
            <person name="Adriaenssens E.M."/>
            <person name="Foster-Nyarko E."/>
            <person name="Jarju S."/>
            <person name="Secka A."/>
            <person name="Antonio M."/>
            <person name="Oren A."/>
            <person name="Chaudhuri R.R."/>
            <person name="La Ragione R."/>
            <person name="Hildebrand F."/>
            <person name="Pallen M.J."/>
        </authorList>
    </citation>
    <scope>NUCLEOTIDE SEQUENCE</scope>
    <source>
        <strain evidence="2">ChiW4-1371</strain>
    </source>
</reference>
<evidence type="ECO:0000313" key="3">
    <source>
        <dbReference type="Proteomes" id="UP000824176"/>
    </source>
</evidence>
<keyword evidence="1" id="KW-0732">Signal</keyword>
<comment type="caution">
    <text evidence="2">The sequence shown here is derived from an EMBL/GenBank/DDBJ whole genome shotgun (WGS) entry which is preliminary data.</text>
</comment>
<dbReference type="PANTHER" id="PTHR42941">
    <property type="entry name" value="SLL1037 PROTEIN"/>
    <property type="match status" value="1"/>
</dbReference>
<organism evidence="2 3">
    <name type="scientific">Candidatus Mucispirillum faecigallinarum</name>
    <dbReference type="NCBI Taxonomy" id="2838699"/>
    <lineage>
        <taxon>Bacteria</taxon>
        <taxon>Pseudomonadati</taxon>
        <taxon>Deferribacterota</taxon>
        <taxon>Deferribacteres</taxon>
        <taxon>Deferribacterales</taxon>
        <taxon>Mucispirillaceae</taxon>
        <taxon>Mucispirillum</taxon>
    </lineage>
</organism>
<dbReference type="Gene3D" id="3.40.190.10">
    <property type="entry name" value="Periplasmic binding protein-like II"/>
    <property type="match status" value="2"/>
</dbReference>
<protein>
    <submittedName>
        <fullName evidence="2">TAXI family TRAP transporter solute-binding subunit</fullName>
    </submittedName>
</protein>
<dbReference type="NCBIfam" id="TIGR02122">
    <property type="entry name" value="TRAP_TAXI"/>
    <property type="match status" value="1"/>
</dbReference>
<dbReference type="EMBL" id="DXAQ01000079">
    <property type="protein sequence ID" value="HIZ89303.1"/>
    <property type="molecule type" value="Genomic_DNA"/>
</dbReference>
<feature type="signal peptide" evidence="1">
    <location>
        <begin position="1"/>
        <end position="21"/>
    </location>
</feature>
<dbReference type="Proteomes" id="UP000824176">
    <property type="component" value="Unassembled WGS sequence"/>
</dbReference>
<reference evidence="2" key="2">
    <citation type="submission" date="2021-04" db="EMBL/GenBank/DDBJ databases">
        <authorList>
            <person name="Gilroy R."/>
        </authorList>
    </citation>
    <scope>NUCLEOTIDE SEQUENCE</scope>
    <source>
        <strain evidence="2">ChiW4-1371</strain>
    </source>
</reference>
<dbReference type="InterPro" id="IPR011852">
    <property type="entry name" value="TRAP_TAXI"/>
</dbReference>
<dbReference type="Pfam" id="PF16868">
    <property type="entry name" value="NMT1_3"/>
    <property type="match status" value="1"/>
</dbReference>